<sequence>MIRSKQNLRENSNANNDQSDMVQMTEKEKTTQDIFSKYLDPSFFTEPLGNLPSNQISQSSTKGSTLPAFFVQSNLSPISQHFNYFNEIFNDDYYFPVIEDVLSFDNFNKEASQNINSSNSIVNKKEISLLPKNFASTENDDSSSLKSKNSKNSKLSTINYVKLDASKSFEEKLKDNSLKINPFILGFEPQKYWVTMRHDHTFCQIVHYFRSRLSKNTMFMYKLYNMLLLTTKVPQLKNVVGVFWVNKFVFCVEREKIARMLGLSENCVNGALFNMQGNFPTHGFIEVTSSNLKEYGLTENNIKFQVDVYYYAHKDRSFTMRSMTAEEINDIKYKNENKRIYRPKPKAK</sequence>
<gene>
    <name evidence="4" type="ORF">M9Y10_013194</name>
    <name evidence="3" type="ORF">M9Y10_026938</name>
</gene>
<dbReference type="EMBL" id="JAPFFF010000019">
    <property type="protein sequence ID" value="KAK8858094.1"/>
    <property type="molecule type" value="Genomic_DNA"/>
</dbReference>
<evidence type="ECO:0000313" key="5">
    <source>
        <dbReference type="Proteomes" id="UP001470230"/>
    </source>
</evidence>
<dbReference type="Gene3D" id="1.10.10.10">
    <property type="entry name" value="Winged helix-like DNA-binding domain superfamily/Winged helix DNA-binding domain"/>
    <property type="match status" value="1"/>
</dbReference>
<feature type="domain" description="Initiator binding" evidence="2">
    <location>
        <begin position="210"/>
        <end position="293"/>
    </location>
</feature>
<dbReference type="InterPro" id="IPR018845">
    <property type="entry name" value="Initiator-bd"/>
</dbReference>
<proteinExistence type="predicted"/>
<feature type="compositionally biased region" description="Polar residues" evidence="1">
    <location>
        <begin position="9"/>
        <end position="22"/>
    </location>
</feature>
<evidence type="ECO:0000259" key="2">
    <source>
        <dbReference type="Pfam" id="PF10416"/>
    </source>
</evidence>
<dbReference type="EMBL" id="JAPFFF010000360">
    <property type="protein sequence ID" value="KAK8834611.1"/>
    <property type="molecule type" value="Genomic_DNA"/>
</dbReference>
<organism evidence="3 5">
    <name type="scientific">Tritrichomonas musculus</name>
    <dbReference type="NCBI Taxonomy" id="1915356"/>
    <lineage>
        <taxon>Eukaryota</taxon>
        <taxon>Metamonada</taxon>
        <taxon>Parabasalia</taxon>
        <taxon>Tritrichomonadida</taxon>
        <taxon>Tritrichomonadidae</taxon>
        <taxon>Tritrichomonas</taxon>
    </lineage>
</organism>
<dbReference type="Pfam" id="PF10416">
    <property type="entry name" value="IBD"/>
    <property type="match status" value="1"/>
</dbReference>
<evidence type="ECO:0000313" key="3">
    <source>
        <dbReference type="EMBL" id="KAK8834611.1"/>
    </source>
</evidence>
<evidence type="ECO:0000313" key="4">
    <source>
        <dbReference type="EMBL" id="KAK8858094.1"/>
    </source>
</evidence>
<dbReference type="Proteomes" id="UP001470230">
    <property type="component" value="Unassembled WGS sequence"/>
</dbReference>
<accession>A0ABR2GL89</accession>
<evidence type="ECO:0000256" key="1">
    <source>
        <dbReference type="SAM" id="MobiDB-lite"/>
    </source>
</evidence>
<feature type="region of interest" description="Disordered" evidence="1">
    <location>
        <begin position="1"/>
        <end position="27"/>
    </location>
</feature>
<name>A0ABR2GL89_9EUKA</name>
<comment type="caution">
    <text evidence="3">The sequence shown here is derived from an EMBL/GenBank/DDBJ whole genome shotgun (WGS) entry which is preliminary data.</text>
</comment>
<dbReference type="InterPro" id="IPR036388">
    <property type="entry name" value="WH-like_DNA-bd_sf"/>
</dbReference>
<protein>
    <recommendedName>
        <fullName evidence="2">Initiator binding domain-containing protein</fullName>
    </recommendedName>
</protein>
<keyword evidence="5" id="KW-1185">Reference proteome</keyword>
<reference evidence="3 5" key="1">
    <citation type="submission" date="2024-04" db="EMBL/GenBank/DDBJ databases">
        <title>Tritrichomonas musculus Genome.</title>
        <authorList>
            <person name="Alves-Ferreira E."/>
            <person name="Grigg M."/>
            <person name="Lorenzi H."/>
            <person name="Galac M."/>
        </authorList>
    </citation>
    <scope>NUCLEOTIDE SEQUENCE [LARGE SCALE GENOMIC DNA]</scope>
    <source>
        <strain evidence="3 5">EAF2021</strain>
    </source>
</reference>